<evidence type="ECO:0000313" key="16">
    <source>
        <dbReference type="Proteomes" id="UP000789901"/>
    </source>
</evidence>
<dbReference type="SUPFAM" id="SSF52922">
    <property type="entry name" value="TK C-terminal domain-like"/>
    <property type="match status" value="1"/>
</dbReference>
<dbReference type="Proteomes" id="UP000789901">
    <property type="component" value="Unassembled WGS sequence"/>
</dbReference>
<dbReference type="InterPro" id="IPR001452">
    <property type="entry name" value="SH3_domain"/>
</dbReference>
<feature type="domain" description="SH3" evidence="12">
    <location>
        <begin position="490"/>
        <end position="550"/>
    </location>
</feature>
<gene>
    <name evidence="15" type="ORF">GMARGA_LOCUS13632</name>
</gene>
<dbReference type="NCBIfam" id="NF008854">
    <property type="entry name" value="PRK11892.1"/>
    <property type="match status" value="1"/>
</dbReference>
<dbReference type="Gene3D" id="3.30.60.20">
    <property type="match status" value="1"/>
</dbReference>
<evidence type="ECO:0000256" key="6">
    <source>
        <dbReference type="ARBA" id="ARBA00023002"/>
    </source>
</evidence>
<dbReference type="SMART" id="SM00055">
    <property type="entry name" value="FCH"/>
    <property type="match status" value="1"/>
</dbReference>
<dbReference type="NCBIfam" id="NF006667">
    <property type="entry name" value="PRK09212.1"/>
    <property type="match status" value="1"/>
</dbReference>
<dbReference type="InterPro" id="IPR035459">
    <property type="entry name" value="Bzz1_SH3_1"/>
</dbReference>
<dbReference type="EC" id="1.2.4.1" evidence="2"/>
<dbReference type="Gene3D" id="1.20.1270.60">
    <property type="entry name" value="Arfaptin homology (AH) domain/BAR domain"/>
    <property type="match status" value="1"/>
</dbReference>
<dbReference type="SUPFAM" id="SSF57889">
    <property type="entry name" value="Cysteine-rich domain"/>
    <property type="match status" value="1"/>
</dbReference>
<accession>A0ABN7V3M0</accession>
<dbReference type="InterPro" id="IPR057870">
    <property type="entry name" value="HR1_TOCA"/>
</dbReference>
<keyword evidence="3 10" id="KW-0728">SH3 domain</keyword>
<dbReference type="PROSITE" id="PS50081">
    <property type="entry name" value="ZF_DAG_PE_2"/>
    <property type="match status" value="1"/>
</dbReference>
<dbReference type="CDD" id="cd20824">
    <property type="entry name" value="C1_SpBZZ1-like"/>
    <property type="match status" value="1"/>
</dbReference>
<dbReference type="PROSITE" id="PS50002">
    <property type="entry name" value="SH3"/>
    <property type="match status" value="2"/>
</dbReference>
<evidence type="ECO:0000256" key="5">
    <source>
        <dbReference type="ARBA" id="ARBA00022833"/>
    </source>
</evidence>
<evidence type="ECO:0000256" key="3">
    <source>
        <dbReference type="ARBA" id="ARBA00022443"/>
    </source>
</evidence>
<dbReference type="PROSITE" id="PS51741">
    <property type="entry name" value="F_BAR"/>
    <property type="match status" value="1"/>
</dbReference>
<keyword evidence="7" id="KW-0786">Thiamine pyrophosphate</keyword>
<dbReference type="SMART" id="SM00109">
    <property type="entry name" value="C1"/>
    <property type="match status" value="1"/>
</dbReference>
<dbReference type="Pfam" id="PF00130">
    <property type="entry name" value="C1_1"/>
    <property type="match status" value="1"/>
</dbReference>
<keyword evidence="4" id="KW-0479">Metal-binding</keyword>
<dbReference type="Gene3D" id="6.10.140.470">
    <property type="match status" value="1"/>
</dbReference>
<evidence type="ECO:0000259" key="14">
    <source>
        <dbReference type="PROSITE" id="PS51741"/>
    </source>
</evidence>
<dbReference type="InterPro" id="IPR001060">
    <property type="entry name" value="FCH_dom"/>
</dbReference>
<dbReference type="Gene3D" id="3.40.50.970">
    <property type="match status" value="1"/>
</dbReference>
<keyword evidence="8 11" id="KW-0175">Coiled coil</keyword>
<dbReference type="CDD" id="cd11912">
    <property type="entry name" value="SH3_Bzz1_1"/>
    <property type="match status" value="1"/>
</dbReference>
<dbReference type="InterPro" id="IPR027110">
    <property type="entry name" value="PDHB_mito-type"/>
</dbReference>
<dbReference type="Gene3D" id="3.40.50.920">
    <property type="match status" value="1"/>
</dbReference>
<feature type="domain" description="Phorbol-ester/DAG-type" evidence="13">
    <location>
        <begin position="386"/>
        <end position="436"/>
    </location>
</feature>
<dbReference type="SUPFAM" id="SSF52518">
    <property type="entry name" value="Thiamin diphosphate-binding fold (THDP-binding)"/>
    <property type="match status" value="1"/>
</dbReference>
<keyword evidence="6" id="KW-0560">Oxidoreductase</keyword>
<dbReference type="PRINTS" id="PR00008">
    <property type="entry name" value="DAGPEDOMAIN"/>
</dbReference>
<dbReference type="CDD" id="cd07036">
    <property type="entry name" value="TPP_PYR_E1-PDHc-beta_like"/>
    <property type="match status" value="1"/>
</dbReference>
<keyword evidence="5" id="KW-0862">Zinc</keyword>
<evidence type="ECO:0000256" key="11">
    <source>
        <dbReference type="PROSITE-ProRule" id="PRU01077"/>
    </source>
</evidence>
<dbReference type="InterPro" id="IPR020454">
    <property type="entry name" value="DAG/PE-bd"/>
</dbReference>
<dbReference type="InterPro" id="IPR027267">
    <property type="entry name" value="AH/BAR_dom_sf"/>
</dbReference>
<evidence type="ECO:0000259" key="12">
    <source>
        <dbReference type="PROSITE" id="PS50002"/>
    </source>
</evidence>
<evidence type="ECO:0000256" key="1">
    <source>
        <dbReference type="ARBA" id="ARBA00001964"/>
    </source>
</evidence>
<dbReference type="SMART" id="SM00861">
    <property type="entry name" value="Transket_pyr"/>
    <property type="match status" value="1"/>
</dbReference>
<evidence type="ECO:0000256" key="2">
    <source>
        <dbReference type="ARBA" id="ARBA00012281"/>
    </source>
</evidence>
<evidence type="ECO:0000256" key="8">
    <source>
        <dbReference type="ARBA" id="ARBA00023054"/>
    </source>
</evidence>
<dbReference type="SMART" id="SM00326">
    <property type="entry name" value="SH3"/>
    <property type="match status" value="2"/>
</dbReference>
<dbReference type="Pfam" id="PF00018">
    <property type="entry name" value="SH3_1"/>
    <property type="match status" value="1"/>
</dbReference>
<evidence type="ECO:0000256" key="4">
    <source>
        <dbReference type="ARBA" id="ARBA00022723"/>
    </source>
</evidence>
<dbReference type="EMBL" id="CAJVQB010008711">
    <property type="protein sequence ID" value="CAG8722274.1"/>
    <property type="molecule type" value="Genomic_DNA"/>
</dbReference>
<evidence type="ECO:0000256" key="10">
    <source>
        <dbReference type="PROSITE-ProRule" id="PRU00192"/>
    </source>
</evidence>
<dbReference type="Pfam" id="PF25610">
    <property type="entry name" value="HR1_TOCA"/>
    <property type="match status" value="1"/>
</dbReference>
<feature type="domain" description="SH3" evidence="12">
    <location>
        <begin position="551"/>
        <end position="614"/>
    </location>
</feature>
<evidence type="ECO:0000256" key="7">
    <source>
        <dbReference type="ARBA" id="ARBA00023052"/>
    </source>
</evidence>
<keyword evidence="9" id="KW-0670">Pyruvate</keyword>
<dbReference type="Pfam" id="PF02780">
    <property type="entry name" value="Transketolase_C"/>
    <property type="match status" value="1"/>
</dbReference>
<organism evidence="15 16">
    <name type="scientific">Gigaspora margarita</name>
    <dbReference type="NCBI Taxonomy" id="4874"/>
    <lineage>
        <taxon>Eukaryota</taxon>
        <taxon>Fungi</taxon>
        <taxon>Fungi incertae sedis</taxon>
        <taxon>Mucoromycota</taxon>
        <taxon>Glomeromycotina</taxon>
        <taxon>Glomeromycetes</taxon>
        <taxon>Diversisporales</taxon>
        <taxon>Gigasporaceae</taxon>
        <taxon>Gigaspora</taxon>
    </lineage>
</organism>
<dbReference type="InterPro" id="IPR005475">
    <property type="entry name" value="Transketolase-like_Pyr-bd"/>
</dbReference>
<dbReference type="InterPro" id="IPR033248">
    <property type="entry name" value="Transketolase_C"/>
</dbReference>
<dbReference type="InterPro" id="IPR036028">
    <property type="entry name" value="SH3-like_dom_sf"/>
</dbReference>
<dbReference type="PROSITE" id="PS00479">
    <property type="entry name" value="ZF_DAG_PE_1"/>
    <property type="match status" value="1"/>
</dbReference>
<dbReference type="Gene3D" id="2.30.30.40">
    <property type="entry name" value="SH3 Domains"/>
    <property type="match status" value="2"/>
</dbReference>
<dbReference type="SUPFAM" id="SSF50044">
    <property type="entry name" value="SH3-domain"/>
    <property type="match status" value="2"/>
</dbReference>
<proteinExistence type="predicted"/>
<name>A0ABN7V3M0_GIGMA</name>
<dbReference type="PANTHER" id="PTHR11624:SF96">
    <property type="entry name" value="PYRUVATE DEHYDROGENASE E1 COMPONENT SUBUNIT BETA, MITOCHONDRIAL"/>
    <property type="match status" value="1"/>
</dbReference>
<dbReference type="InterPro" id="IPR009014">
    <property type="entry name" value="Transketo_C/PFOR_II"/>
</dbReference>
<evidence type="ECO:0000259" key="13">
    <source>
        <dbReference type="PROSITE" id="PS50081"/>
    </source>
</evidence>
<sequence>MSFGSELKDQITSVSQFVQNGIQFLNEFRDFVKERAQIEKEYAGKIDALAKKYSTKKDKKAVSITFLNAWTSILEETENIAKERFKFSESLSTIVMERVKTVAVKKEETRKKHMMFAQKLKSDRDKIYNETQKAKDHYYECCVEAQSSKQRQERAPDERLLEKLRKQTLDHVIEMNNSKNMYILSIIRANEHKKKYYHADLPALIDLLQDLNESKIFALKRIWNEYVNLELNVLRDSQTHLDLACQNIKKIDARTDSQLFIKYNEKSWNDPPDFVFESSPTFADTGEFVIDENTQVFLNNQLSKSKRKLPNLISTIEEKSKQIVGLKSLKEAYENNSNLGDSEAVTDNLHEAIREVTIMETLRTTCQTEVDSIIQVIGDNETDGQSHNFRNAAFTIPTTCDLCQNTIWGIAKQGFTCKDCGYNCHAKCEMRVPPNCTKKKGELNRGTITSGTFSNIVSPWGTMSGISSNNRVIGETISNISSSTNDKEEGETWIATVLYDYIAEDTDGLSVTTGDVITVIEPDDGTGWVKALHNGQDGLVPASYIEYQNLDSNDYVQALYDYDAQSPEEISIREGDIILITNRDVGDGWWEAPALSILKQRGLPNVGVFAMQRRLFASENDNQMTVREALNVALDEELTRDERVFILGEEVAQYNGAYKVTKGLLDKYGPKRIVDTPITESGFAGLAVGAALSGLVPICEFMTFNFSMQAIDQIINSGAKVHYMAGGIVPCPVVFRGPNGFAAGVAAQHSQDFSAWYGSIPGLKVLSPWDSEDAKGLLKAAIRDPNPVIVLENELQYGVKYPMSQEAMSPDFLLPIGKAKIIREGKDATIVSHSRSLNYCLEAAEKLQSDEGISVEIINLRSIKPLDVNTIVESVKKTNHLISVESGYPHFGLGSEICAIGMETEIFDYLDAPVERITDVPTPYAENLEALSFPNGDLIAKVVKRSLYRQK</sequence>
<dbReference type="SUPFAM" id="SSF103657">
    <property type="entry name" value="BAR/IMD domain-like"/>
    <property type="match status" value="1"/>
</dbReference>
<comment type="cofactor">
    <cofactor evidence="1">
        <name>thiamine diphosphate</name>
        <dbReference type="ChEBI" id="CHEBI:58937"/>
    </cofactor>
</comment>
<dbReference type="Pfam" id="PF02779">
    <property type="entry name" value="Transket_pyr"/>
    <property type="match status" value="1"/>
</dbReference>
<dbReference type="PANTHER" id="PTHR11624">
    <property type="entry name" value="DEHYDROGENASE RELATED"/>
    <property type="match status" value="1"/>
</dbReference>
<dbReference type="Pfam" id="PF14604">
    <property type="entry name" value="SH3_9"/>
    <property type="match status" value="1"/>
</dbReference>
<dbReference type="Pfam" id="PF00611">
    <property type="entry name" value="FCH"/>
    <property type="match status" value="1"/>
</dbReference>
<reference evidence="15 16" key="1">
    <citation type="submission" date="2021-06" db="EMBL/GenBank/DDBJ databases">
        <authorList>
            <person name="Kallberg Y."/>
            <person name="Tangrot J."/>
            <person name="Rosling A."/>
        </authorList>
    </citation>
    <scope>NUCLEOTIDE SEQUENCE [LARGE SCALE GENOMIC DNA]</scope>
    <source>
        <strain evidence="15 16">120-4 pot B 10/14</strain>
    </source>
</reference>
<dbReference type="InterPro" id="IPR002219">
    <property type="entry name" value="PKC_DAG/PE"/>
</dbReference>
<dbReference type="InterPro" id="IPR031160">
    <property type="entry name" value="F_BAR_dom"/>
</dbReference>
<comment type="caution">
    <text evidence="15">The sequence shown here is derived from an EMBL/GenBank/DDBJ whole genome shotgun (WGS) entry which is preliminary data.</text>
</comment>
<keyword evidence="16" id="KW-1185">Reference proteome</keyword>
<dbReference type="InterPro" id="IPR029061">
    <property type="entry name" value="THDP-binding"/>
</dbReference>
<feature type="domain" description="F-BAR" evidence="14">
    <location>
        <begin position="1"/>
        <end position="256"/>
    </location>
</feature>
<dbReference type="InterPro" id="IPR046349">
    <property type="entry name" value="C1-like_sf"/>
</dbReference>
<protein>
    <recommendedName>
        <fullName evidence="2">pyruvate dehydrogenase (acetyl-transferring)</fullName>
        <ecNumber evidence="2">1.2.4.1</ecNumber>
    </recommendedName>
</protein>
<evidence type="ECO:0000313" key="15">
    <source>
        <dbReference type="EMBL" id="CAG8722274.1"/>
    </source>
</evidence>
<evidence type="ECO:0000256" key="9">
    <source>
        <dbReference type="ARBA" id="ARBA00023317"/>
    </source>
</evidence>